<evidence type="ECO:0000313" key="11">
    <source>
        <dbReference type="EMBL" id="OJG08850.1"/>
    </source>
</evidence>
<dbReference type="InterPro" id="IPR001959">
    <property type="entry name" value="Transposase"/>
</dbReference>
<dbReference type="GO" id="GO:0006310">
    <property type="term" value="P:DNA recombination"/>
    <property type="evidence" value="ECO:0007669"/>
    <property type="project" value="UniProtKB-KW"/>
</dbReference>
<sequence length="372" mass="43524">MKKAHKIRIYPNSRQEIQFQKTFGCVRFYWNFLLDQRITNDKMKKENPKYIENKLTYAGLKKQEEFAWLKEVEAQPLSQVNMDLNKAYKNTFNSKFGFPKFKSKKYSKKSYRTAVGMKVNGRYFYVSKVGWVKMAEELRFKGKLMNVTISQSKSGKYFATFLVDSDNFQKAPVKNSIGLDLGLTHFCITSAGEKIDNNRFYRSLEQRLVREQRKLSRRLEVAKKHNRKLDECRNYQKQKVKVARIHEKISNQRTDFLHKLSSKLTDENQIICIEDLNVKGLVKNHKLAKSISDVSWSEFVRQLDYKCQWKGRTLLKVDHFFPSSQLCSSCGQNDGKKELNIREWVCSNCGTIHDRDINASINIKTEGLSGIA</sequence>
<dbReference type="InterPro" id="IPR021027">
    <property type="entry name" value="Transposase_put_HTH"/>
</dbReference>
<keyword evidence="4" id="KW-0479">Metal-binding</keyword>
<dbReference type="PANTHER" id="PTHR30405">
    <property type="entry name" value="TRANSPOSASE"/>
    <property type="match status" value="1"/>
</dbReference>
<keyword evidence="6" id="KW-0238">DNA-binding</keyword>
<dbReference type="NCBIfam" id="NF040570">
    <property type="entry name" value="guided_TnpB"/>
    <property type="match status" value="1"/>
</dbReference>
<dbReference type="AlphaFoldDB" id="A0A1L8QMX6"/>
<dbReference type="Pfam" id="PF01385">
    <property type="entry name" value="OrfB_IS605"/>
    <property type="match status" value="1"/>
</dbReference>
<name>A0A1L8QMX6_9ENTE</name>
<dbReference type="NCBIfam" id="TIGR01766">
    <property type="entry name" value="IS200/IS605 family accessory protein TnpB-like domain"/>
    <property type="match status" value="1"/>
</dbReference>
<keyword evidence="5" id="KW-0862">Zinc</keyword>
<protein>
    <submittedName>
        <fullName evidence="11">IS605 OrfB family transposase</fullName>
    </submittedName>
</protein>
<keyword evidence="12" id="KW-1185">Reference proteome</keyword>
<dbReference type="Pfam" id="PF07282">
    <property type="entry name" value="Cas12f1-like_TNB"/>
    <property type="match status" value="1"/>
</dbReference>
<evidence type="ECO:0000256" key="7">
    <source>
        <dbReference type="ARBA" id="ARBA00023172"/>
    </source>
</evidence>
<dbReference type="PANTHER" id="PTHR30405:SF25">
    <property type="entry name" value="RNA-GUIDED DNA ENDONUCLEASE INSQ-RELATED"/>
    <property type="match status" value="1"/>
</dbReference>
<feature type="domain" description="Transposase putative helix-turn-helix" evidence="10">
    <location>
        <begin position="1"/>
        <end position="39"/>
    </location>
</feature>
<dbReference type="Proteomes" id="UP000182149">
    <property type="component" value="Unassembled WGS sequence"/>
</dbReference>
<organism evidence="11 12">
    <name type="scientific">Enterococcus aquimarinus</name>
    <dbReference type="NCBI Taxonomy" id="328396"/>
    <lineage>
        <taxon>Bacteria</taxon>
        <taxon>Bacillati</taxon>
        <taxon>Bacillota</taxon>
        <taxon>Bacilli</taxon>
        <taxon>Lactobacillales</taxon>
        <taxon>Enterococcaceae</taxon>
        <taxon>Enterococcus</taxon>
    </lineage>
</organism>
<evidence type="ECO:0000256" key="3">
    <source>
        <dbReference type="ARBA" id="ARBA00022578"/>
    </source>
</evidence>
<accession>A0A1L8QMX6</accession>
<dbReference type="GO" id="GO:0046872">
    <property type="term" value="F:metal ion binding"/>
    <property type="evidence" value="ECO:0007669"/>
    <property type="project" value="UniProtKB-KW"/>
</dbReference>
<dbReference type="Pfam" id="PF12323">
    <property type="entry name" value="HTH_OrfB_IS605"/>
    <property type="match status" value="1"/>
</dbReference>
<proteinExistence type="inferred from homology"/>
<comment type="similarity">
    <text evidence="1">In the C-terminal section; belongs to the transposase 35 family.</text>
</comment>
<evidence type="ECO:0000313" key="12">
    <source>
        <dbReference type="Proteomes" id="UP000182149"/>
    </source>
</evidence>
<dbReference type="InterPro" id="IPR053522">
    <property type="entry name" value="RNA-guided_endonuclease_TnpB"/>
</dbReference>
<reference evidence="11 12" key="1">
    <citation type="submission" date="2014-12" db="EMBL/GenBank/DDBJ databases">
        <title>Draft genome sequences of 29 type strains of Enterococci.</title>
        <authorList>
            <person name="Zhong Z."/>
            <person name="Sun Z."/>
            <person name="Liu W."/>
            <person name="Zhang W."/>
            <person name="Zhang H."/>
        </authorList>
    </citation>
    <scope>NUCLEOTIDE SEQUENCE [LARGE SCALE GENOMIC DNA]</scope>
    <source>
        <strain evidence="11 12">DSM 17690</strain>
    </source>
</reference>
<feature type="domain" description="Cas12f1-like TNB" evidence="9">
    <location>
        <begin position="296"/>
        <end position="363"/>
    </location>
</feature>
<evidence type="ECO:0000259" key="8">
    <source>
        <dbReference type="Pfam" id="PF01385"/>
    </source>
</evidence>
<dbReference type="InterPro" id="IPR051399">
    <property type="entry name" value="RNA-guided_DNA_endo/Transpos"/>
</dbReference>
<dbReference type="NCBIfam" id="NF038281">
    <property type="entry name" value="IS200_TnpB"/>
    <property type="match status" value="1"/>
</dbReference>
<evidence type="ECO:0000259" key="9">
    <source>
        <dbReference type="Pfam" id="PF07282"/>
    </source>
</evidence>
<dbReference type="EMBL" id="JXKD01000028">
    <property type="protein sequence ID" value="OJG08850.1"/>
    <property type="molecule type" value="Genomic_DNA"/>
</dbReference>
<keyword evidence="7" id="KW-0233">DNA recombination</keyword>
<evidence type="ECO:0000256" key="5">
    <source>
        <dbReference type="ARBA" id="ARBA00022833"/>
    </source>
</evidence>
<dbReference type="STRING" id="328396.RU93_GL001369"/>
<comment type="similarity">
    <text evidence="2">In the N-terminal section; belongs to the transposase 2 family.</text>
</comment>
<gene>
    <name evidence="11" type="ORF">RU93_GL001369</name>
</gene>
<evidence type="ECO:0000256" key="2">
    <source>
        <dbReference type="ARBA" id="ARBA00011044"/>
    </source>
</evidence>
<evidence type="ECO:0000256" key="6">
    <source>
        <dbReference type="ARBA" id="ARBA00023125"/>
    </source>
</evidence>
<evidence type="ECO:0000256" key="1">
    <source>
        <dbReference type="ARBA" id="ARBA00008761"/>
    </source>
</evidence>
<dbReference type="RefSeq" id="WP_071875801.1">
    <property type="nucleotide sequence ID" value="NZ_JXKD01000028.1"/>
</dbReference>
<evidence type="ECO:0000259" key="10">
    <source>
        <dbReference type="Pfam" id="PF12323"/>
    </source>
</evidence>
<dbReference type="GO" id="GO:0032196">
    <property type="term" value="P:transposition"/>
    <property type="evidence" value="ECO:0007669"/>
    <property type="project" value="UniProtKB-KW"/>
</dbReference>
<keyword evidence="3" id="KW-0815">Transposition</keyword>
<comment type="caution">
    <text evidence="11">The sequence shown here is derived from an EMBL/GenBank/DDBJ whole genome shotgun (WGS) entry which is preliminary data.</text>
</comment>
<dbReference type="OrthoDB" id="56768at2"/>
<evidence type="ECO:0000256" key="4">
    <source>
        <dbReference type="ARBA" id="ARBA00022723"/>
    </source>
</evidence>
<feature type="domain" description="Probable transposase IS891/IS1136/IS1341" evidence="8">
    <location>
        <begin position="168"/>
        <end position="284"/>
    </location>
</feature>
<dbReference type="InterPro" id="IPR010095">
    <property type="entry name" value="Cas12f1-like_TNB"/>
</dbReference>
<dbReference type="GO" id="GO:0003677">
    <property type="term" value="F:DNA binding"/>
    <property type="evidence" value="ECO:0007669"/>
    <property type="project" value="UniProtKB-KW"/>
</dbReference>